<dbReference type="InterPro" id="IPR000873">
    <property type="entry name" value="AMP-dep_synth/lig_dom"/>
</dbReference>
<dbReference type="Gene3D" id="3.40.50.12780">
    <property type="entry name" value="N-terminal domain of ligase-like"/>
    <property type="match status" value="1"/>
</dbReference>
<evidence type="ECO:0000313" key="5">
    <source>
        <dbReference type="Proteomes" id="UP001596956"/>
    </source>
</evidence>
<evidence type="ECO:0000313" key="4">
    <source>
        <dbReference type="EMBL" id="MFD0801782.1"/>
    </source>
</evidence>
<dbReference type="InterPro" id="IPR025110">
    <property type="entry name" value="AMP-bd_C"/>
</dbReference>
<reference evidence="5" key="1">
    <citation type="journal article" date="2019" name="Int. J. Syst. Evol. Microbiol.">
        <title>The Global Catalogue of Microorganisms (GCM) 10K type strain sequencing project: providing services to taxonomists for standard genome sequencing and annotation.</title>
        <authorList>
            <consortium name="The Broad Institute Genomics Platform"/>
            <consortium name="The Broad Institute Genome Sequencing Center for Infectious Disease"/>
            <person name="Wu L."/>
            <person name="Ma J."/>
        </authorList>
    </citation>
    <scope>NUCLEOTIDE SEQUENCE [LARGE SCALE GENOMIC DNA]</scope>
    <source>
        <strain evidence="5">CCUG 63369</strain>
    </source>
</reference>
<name>A0ABW3BEM0_9ACTN</name>
<evidence type="ECO:0000259" key="3">
    <source>
        <dbReference type="Pfam" id="PF13193"/>
    </source>
</evidence>
<dbReference type="SUPFAM" id="SSF56801">
    <property type="entry name" value="Acetyl-CoA synthetase-like"/>
    <property type="match status" value="1"/>
</dbReference>
<dbReference type="InterPro" id="IPR045851">
    <property type="entry name" value="AMP-bd_C_sf"/>
</dbReference>
<feature type="domain" description="AMP-binding enzyme C-terminal" evidence="3">
    <location>
        <begin position="420"/>
        <end position="494"/>
    </location>
</feature>
<dbReference type="CDD" id="cd04433">
    <property type="entry name" value="AFD_class_I"/>
    <property type="match status" value="1"/>
</dbReference>
<protein>
    <submittedName>
        <fullName evidence="4">Class I adenylate-forming enzyme family protein</fullName>
    </submittedName>
</protein>
<feature type="domain" description="AMP-dependent synthetase/ligase" evidence="2">
    <location>
        <begin position="17"/>
        <end position="369"/>
    </location>
</feature>
<feature type="region of interest" description="Disordered" evidence="1">
    <location>
        <begin position="495"/>
        <end position="524"/>
    </location>
</feature>
<organism evidence="4 5">
    <name type="scientific">Streptomonospora algeriensis</name>
    <dbReference type="NCBI Taxonomy" id="995084"/>
    <lineage>
        <taxon>Bacteria</taxon>
        <taxon>Bacillati</taxon>
        <taxon>Actinomycetota</taxon>
        <taxon>Actinomycetes</taxon>
        <taxon>Streptosporangiales</taxon>
        <taxon>Nocardiopsidaceae</taxon>
        <taxon>Streptomonospora</taxon>
    </lineage>
</organism>
<accession>A0ABW3BEM0</accession>
<proteinExistence type="predicted"/>
<dbReference type="Gene3D" id="3.30.300.30">
    <property type="match status" value="1"/>
</dbReference>
<dbReference type="EMBL" id="JBHTHR010000295">
    <property type="protein sequence ID" value="MFD0801782.1"/>
    <property type="molecule type" value="Genomic_DNA"/>
</dbReference>
<dbReference type="PANTHER" id="PTHR43767:SF7">
    <property type="entry name" value="MEDIUM_LONG-CHAIN-FATTY-ACID--COA LIGASE FADD8"/>
    <property type="match status" value="1"/>
</dbReference>
<comment type="caution">
    <text evidence="4">The sequence shown here is derived from an EMBL/GenBank/DDBJ whole genome shotgun (WGS) entry which is preliminary data.</text>
</comment>
<dbReference type="InterPro" id="IPR050237">
    <property type="entry name" value="ATP-dep_AMP-bd_enzyme"/>
</dbReference>
<dbReference type="PANTHER" id="PTHR43767">
    <property type="entry name" value="LONG-CHAIN-FATTY-ACID--COA LIGASE"/>
    <property type="match status" value="1"/>
</dbReference>
<evidence type="ECO:0000256" key="1">
    <source>
        <dbReference type="SAM" id="MobiDB-lite"/>
    </source>
</evidence>
<gene>
    <name evidence="4" type="ORF">ACFQZU_10695</name>
</gene>
<sequence length="524" mass="55169">MAPDRHCAYVLRILDTLRRTPDRPVIRLADGQVAAAEFEGAVRSACASLHASGIGPGTVLAVLSEPNRPLMLVARYAAHLLGAAVVHLRSMNPRSDAEPLPLSAQLGIIRDTGARVAVVDEDNAKRGAELQENAPCLTVLGRLDAPADEAPAPAPYSPEALAVVDFTSGSTTEPKMVRQSYGTHEALLGLLSRGWADRGPATLLSVTPISHTTAPMVDAVLADGGTVVLHEGFDADAVLRSFAQDRVTDVYLAVPHLYRLLEHPGIADADLSSVHRVVYSGTPAAPSRIARAVELFGDRLVQVYGATETGGITSLTPEDHREPLLLGSVGRPFPWVRVELRDPETGRPAAPGEAGEVCVASPTAMDGYLGAADLTEEAVSEGMVRTGDLGRWDQYGYLRLTGRVGRLIKSGGLKIDPAAVEEVLLGHPAVKDASVFGISDDDYVEHIHAAVALREGARCTSEELRRHVAAEAPAAWAPHTVAVWDELPLNPSGKHAALSAPAAGGGPRAGLSHVPLGNREEGSP</sequence>
<keyword evidence="5" id="KW-1185">Reference proteome</keyword>
<dbReference type="Pfam" id="PF00501">
    <property type="entry name" value="AMP-binding"/>
    <property type="match status" value="1"/>
</dbReference>
<dbReference type="InterPro" id="IPR042099">
    <property type="entry name" value="ANL_N_sf"/>
</dbReference>
<dbReference type="Proteomes" id="UP001596956">
    <property type="component" value="Unassembled WGS sequence"/>
</dbReference>
<dbReference type="Pfam" id="PF13193">
    <property type="entry name" value="AMP-binding_C"/>
    <property type="match status" value="1"/>
</dbReference>
<evidence type="ECO:0000259" key="2">
    <source>
        <dbReference type="Pfam" id="PF00501"/>
    </source>
</evidence>